<feature type="domain" description="Nucleotidyl transferase" evidence="8">
    <location>
        <begin position="4"/>
        <end position="282"/>
    </location>
</feature>
<dbReference type="PANTHER" id="PTHR46390">
    <property type="entry name" value="MANNOSE-1-PHOSPHATE GUANYLYLTRANSFERASE"/>
    <property type="match status" value="1"/>
</dbReference>
<keyword evidence="11" id="KW-1185">Reference proteome</keyword>
<dbReference type="RefSeq" id="WP_327444726.1">
    <property type="nucleotide sequence ID" value="NZ_WHJC01000114.1"/>
</dbReference>
<proteinExistence type="inferred from homology"/>
<keyword evidence="6" id="KW-0342">GTP-binding</keyword>
<evidence type="ECO:0000313" key="10">
    <source>
        <dbReference type="EMBL" id="MPQ43855.1"/>
    </source>
</evidence>
<keyword evidence="5" id="KW-0547">Nucleotide-binding</keyword>
<feature type="domain" description="MannoseP isomerase/GMP-like beta-helix" evidence="9">
    <location>
        <begin position="297"/>
        <end position="343"/>
    </location>
</feature>
<name>A0A6I1MKD7_9CLOT</name>
<gene>
    <name evidence="10" type="ORF">GBZ86_08800</name>
</gene>
<comment type="caution">
    <text evidence="10">The sequence shown here is derived from an EMBL/GenBank/DDBJ whole genome shotgun (WGS) entry which is preliminary data.</text>
</comment>
<comment type="catalytic activity">
    <reaction evidence="7">
        <text>alpha-D-mannose 1-phosphate + GTP + H(+) = GDP-alpha-D-mannose + diphosphate</text>
        <dbReference type="Rhea" id="RHEA:15229"/>
        <dbReference type="ChEBI" id="CHEBI:15378"/>
        <dbReference type="ChEBI" id="CHEBI:33019"/>
        <dbReference type="ChEBI" id="CHEBI:37565"/>
        <dbReference type="ChEBI" id="CHEBI:57527"/>
        <dbReference type="ChEBI" id="CHEBI:58409"/>
        <dbReference type="EC" id="2.7.7.13"/>
    </reaction>
</comment>
<sequence length="355" mass="40502">MIYSLILAGGKGTRLYPLSRSSEPKQFLKVVNEKSFLSNTVDRIRTLVSKENICVITNKDYENKVRAELQDIKSENIFTEPANKETATCIGLSAVKLLKKDKDAVMIVLPSDHHIEGDKNYLQTLEQAIEIADKRRGIVTIGINPTRPETGYGYIEMGARINGNIPTYKITRFTEKPNLEVAKDFLLKGTYLWNSGMFIFRADVILREIEKYIPNMYKCLMEIYKHIGEKNEEEIVKQQYDLIDGISIDFGVMQKTRKSFVIKCDFAWDDIGSFSALSRFLQKSKTNRVSDEVFLEECENCSVFGGKKLIIGFGVKDLVVVDAGDVMLIMDKDREQEVKQLLNSISEAKNLNRYL</sequence>
<accession>A0A6I1MKD7</accession>
<dbReference type="AlphaFoldDB" id="A0A6I1MKD7"/>
<dbReference type="PANTHER" id="PTHR46390:SF1">
    <property type="entry name" value="MANNOSE-1-PHOSPHATE GUANYLYLTRANSFERASE"/>
    <property type="match status" value="1"/>
</dbReference>
<dbReference type="Proteomes" id="UP000430345">
    <property type="component" value="Unassembled WGS sequence"/>
</dbReference>
<dbReference type="Pfam" id="PF00483">
    <property type="entry name" value="NTP_transferase"/>
    <property type="match status" value="1"/>
</dbReference>
<dbReference type="EC" id="2.7.7.13" evidence="2"/>
<dbReference type="GO" id="GO:0005525">
    <property type="term" value="F:GTP binding"/>
    <property type="evidence" value="ECO:0007669"/>
    <property type="project" value="UniProtKB-KW"/>
</dbReference>
<dbReference type="GO" id="GO:0004475">
    <property type="term" value="F:mannose-1-phosphate guanylyltransferase (GTP) activity"/>
    <property type="evidence" value="ECO:0007669"/>
    <property type="project" value="UniProtKB-EC"/>
</dbReference>
<evidence type="ECO:0000259" key="8">
    <source>
        <dbReference type="Pfam" id="PF00483"/>
    </source>
</evidence>
<evidence type="ECO:0000256" key="5">
    <source>
        <dbReference type="ARBA" id="ARBA00022741"/>
    </source>
</evidence>
<dbReference type="SUPFAM" id="SSF53448">
    <property type="entry name" value="Nucleotide-diphospho-sugar transferases"/>
    <property type="match status" value="1"/>
</dbReference>
<evidence type="ECO:0000256" key="7">
    <source>
        <dbReference type="ARBA" id="ARBA00047343"/>
    </source>
</evidence>
<dbReference type="Pfam" id="PF22640">
    <property type="entry name" value="ManC_GMP_beta-helix"/>
    <property type="match status" value="1"/>
</dbReference>
<dbReference type="InterPro" id="IPR005835">
    <property type="entry name" value="NTP_transferase_dom"/>
</dbReference>
<dbReference type="InterPro" id="IPR049577">
    <property type="entry name" value="GMPP_N"/>
</dbReference>
<reference evidence="10 11" key="1">
    <citation type="submission" date="2019-10" db="EMBL/GenBank/DDBJ databases">
        <title>The Genome Sequence of Clostridium tarantellae Isolated from Fish Brain.</title>
        <authorList>
            <person name="Bano L."/>
            <person name="Kiel M."/>
            <person name="Sales G."/>
            <person name="Doxey A.C."/>
            <person name="Mansfield M.J."/>
            <person name="Schiavone M."/>
            <person name="Rossetto O."/>
            <person name="Pirazzini M."/>
            <person name="Dobrindt U."/>
            <person name="Montecucco C."/>
        </authorList>
    </citation>
    <scope>NUCLEOTIDE SEQUENCE [LARGE SCALE GENOMIC DNA]</scope>
    <source>
        <strain evidence="10 11">DSM 3997</strain>
    </source>
</reference>
<keyword evidence="3 10" id="KW-0808">Transferase</keyword>
<evidence type="ECO:0000313" key="11">
    <source>
        <dbReference type="Proteomes" id="UP000430345"/>
    </source>
</evidence>
<evidence type="ECO:0000256" key="4">
    <source>
        <dbReference type="ARBA" id="ARBA00022695"/>
    </source>
</evidence>
<dbReference type="Gene3D" id="3.90.550.10">
    <property type="entry name" value="Spore Coat Polysaccharide Biosynthesis Protein SpsA, Chain A"/>
    <property type="match status" value="1"/>
</dbReference>
<keyword evidence="4" id="KW-0548">Nucleotidyltransferase</keyword>
<evidence type="ECO:0000256" key="1">
    <source>
        <dbReference type="ARBA" id="ARBA00006115"/>
    </source>
</evidence>
<evidence type="ECO:0000256" key="6">
    <source>
        <dbReference type="ARBA" id="ARBA00023134"/>
    </source>
</evidence>
<dbReference type="InterPro" id="IPR029044">
    <property type="entry name" value="Nucleotide-diphossugar_trans"/>
</dbReference>
<dbReference type="CDD" id="cd02509">
    <property type="entry name" value="GDP-M1P_Guanylyltransferase"/>
    <property type="match status" value="1"/>
</dbReference>
<evidence type="ECO:0000256" key="3">
    <source>
        <dbReference type="ARBA" id="ARBA00022679"/>
    </source>
</evidence>
<dbReference type="GO" id="GO:0009298">
    <property type="term" value="P:GDP-mannose biosynthetic process"/>
    <property type="evidence" value="ECO:0007669"/>
    <property type="project" value="TreeGrafter"/>
</dbReference>
<dbReference type="FunFam" id="3.90.550.10:FF:000046">
    <property type="entry name" value="Mannose-1-phosphate guanylyltransferase (GDP)"/>
    <property type="match status" value="1"/>
</dbReference>
<organism evidence="10 11">
    <name type="scientific">Clostridium tarantellae</name>
    <dbReference type="NCBI Taxonomy" id="39493"/>
    <lineage>
        <taxon>Bacteria</taxon>
        <taxon>Bacillati</taxon>
        <taxon>Bacillota</taxon>
        <taxon>Clostridia</taxon>
        <taxon>Eubacteriales</taxon>
        <taxon>Clostridiaceae</taxon>
        <taxon>Clostridium</taxon>
    </lineage>
</organism>
<dbReference type="InterPro" id="IPR054566">
    <property type="entry name" value="ManC/GMP-like_b-helix"/>
</dbReference>
<dbReference type="SUPFAM" id="SSF159283">
    <property type="entry name" value="Guanosine diphospho-D-mannose pyrophosphorylase/mannose-6-phosphate isomerase linker domain"/>
    <property type="match status" value="1"/>
</dbReference>
<evidence type="ECO:0000259" key="9">
    <source>
        <dbReference type="Pfam" id="PF22640"/>
    </source>
</evidence>
<evidence type="ECO:0000256" key="2">
    <source>
        <dbReference type="ARBA" id="ARBA00012387"/>
    </source>
</evidence>
<dbReference type="EMBL" id="WHJC01000114">
    <property type="protein sequence ID" value="MPQ43855.1"/>
    <property type="molecule type" value="Genomic_DNA"/>
</dbReference>
<dbReference type="InterPro" id="IPR051161">
    <property type="entry name" value="Mannose-6P_isomerase_type2"/>
</dbReference>
<protein>
    <recommendedName>
        <fullName evidence="2">mannose-1-phosphate guanylyltransferase</fullName>
        <ecNumber evidence="2">2.7.7.13</ecNumber>
    </recommendedName>
</protein>
<comment type="similarity">
    <text evidence="1">Belongs to the mannose-6-phosphate isomerase type 2 family.</text>
</comment>